<dbReference type="PANTHER" id="PTHR43007">
    <property type="entry name" value="2-PHOSPHO-L-LACTATE TRANSFERASE"/>
    <property type="match status" value="1"/>
</dbReference>
<keyword evidence="2" id="KW-0460">Magnesium</keyword>
<dbReference type="NCBIfam" id="TIGR01819">
    <property type="entry name" value="F420_cofD"/>
    <property type="match status" value="1"/>
</dbReference>
<geneLocation type="plasmid" evidence="4 5">
    <name>pW2_73_1</name>
</geneLocation>
<dbReference type="Gene3D" id="1.10.8.240">
    <property type="entry name" value="CofD-like domain"/>
    <property type="match status" value="1"/>
</dbReference>
<dbReference type="InterPro" id="IPR002882">
    <property type="entry name" value="CofD"/>
</dbReference>
<accession>A0AAE7R8U7</accession>
<evidence type="ECO:0000313" key="3">
    <source>
        <dbReference type="EMBL" id="NTF39733.1"/>
    </source>
</evidence>
<keyword evidence="6" id="KW-1185">Reference proteome</keyword>
<keyword evidence="4" id="KW-0614">Plasmid</keyword>
<evidence type="ECO:0000256" key="2">
    <source>
        <dbReference type="ARBA" id="ARBA00022842"/>
    </source>
</evidence>
<dbReference type="PANTHER" id="PTHR43007:SF1">
    <property type="entry name" value="2-PHOSPHO-L-LACTATE TRANSFERASE"/>
    <property type="match status" value="1"/>
</dbReference>
<dbReference type="Proteomes" id="UP000822331">
    <property type="component" value="Unassembled WGS sequence"/>
</dbReference>
<organism evidence="4 5">
    <name type="scientific">Agrobacterium rubi</name>
    <dbReference type="NCBI Taxonomy" id="28099"/>
    <lineage>
        <taxon>Bacteria</taxon>
        <taxon>Pseudomonadati</taxon>
        <taxon>Pseudomonadota</taxon>
        <taxon>Alphaproteobacteria</taxon>
        <taxon>Hyphomicrobiales</taxon>
        <taxon>Rhizobiaceae</taxon>
        <taxon>Rhizobium/Agrobacterium group</taxon>
        <taxon>Agrobacterium</taxon>
    </lineage>
</organism>
<reference evidence="4" key="2">
    <citation type="submission" date="2020-02" db="EMBL/GenBank/DDBJ databases">
        <title>Unexpected conservation and global transmission of agrobacterial virulence plasmids.</title>
        <authorList>
            <person name="Weisberg A.J."/>
            <person name="Davis E.W. II"/>
            <person name="Tabima J.R."/>
            <person name="Belcher M.S."/>
            <person name="Miller M."/>
            <person name="Kuo C.-H."/>
            <person name="Loper J.E."/>
            <person name="Grunwald N.J."/>
            <person name="Putnam M.L."/>
            <person name="Chang J.H."/>
        </authorList>
    </citation>
    <scope>NUCLEOTIDE SEQUENCE</scope>
    <source>
        <strain evidence="4">W2/73</strain>
        <plasmid evidence="4">pW2_73_1</plasmid>
    </source>
</reference>
<dbReference type="InterPro" id="IPR038136">
    <property type="entry name" value="CofD-like_dom_sf"/>
</dbReference>
<dbReference type="CDD" id="cd07186">
    <property type="entry name" value="CofD_like"/>
    <property type="match status" value="1"/>
</dbReference>
<evidence type="ECO:0000313" key="6">
    <source>
        <dbReference type="Proteomes" id="UP000822331"/>
    </source>
</evidence>
<dbReference type="Pfam" id="PF01933">
    <property type="entry name" value="CofD"/>
    <property type="match status" value="1"/>
</dbReference>
<dbReference type="AlphaFoldDB" id="A0AAE7R8U7"/>
<sequence length="319" mass="34195">MARPGFVIALSGGVGGAKLALGLQSVLPAGALRIVANTGDDFEHMGLHVSPDIDTLLYALSDRDDRERGWGRRGETWAFMSALGELGAETWFNLGDKDLAVHVVRTRELASGRSLSDVTAHLAKCLGISSPLLPMSDNPVRTHVSTDEGWMAFQPWFVGRRAGPAVHDIRFDGAELACPNPRVLDWLSEPGLEAIILCPSNPYLSIDPILAVPGLRDAVRRAGVPVVAVSPIIAGNSVKGPTADLMHQRGITPGIQAIATHYRGLIDALVIDSLDELEVPGLDGLPYTLSNTLMVTLEDRMRVAEAAISLARRLRGLRT</sequence>
<dbReference type="EC" id="2.7.8.28" evidence="4"/>
<dbReference type="InterPro" id="IPR010115">
    <property type="entry name" value="FbiA/CofD"/>
</dbReference>
<keyword evidence="1 4" id="KW-0808">Transferase</keyword>
<gene>
    <name evidence="3" type="ORF">G6L72_23885</name>
    <name evidence="4" type="ORF">G6M88_23520</name>
</gene>
<dbReference type="SUPFAM" id="SSF142338">
    <property type="entry name" value="CofD-like"/>
    <property type="match status" value="1"/>
</dbReference>
<evidence type="ECO:0000313" key="5">
    <source>
        <dbReference type="Proteomes" id="UP000663912"/>
    </source>
</evidence>
<name>A0AAE7R8U7_9HYPH</name>
<dbReference type="Proteomes" id="UP000663912">
    <property type="component" value="Plasmid pW2_73_1"/>
</dbReference>
<reference evidence="3 6" key="1">
    <citation type="journal article" date="2020" name="Science">
        <title>Unexpected conservation and global transmission of agrobacterial virulence plasmids.</title>
        <authorList>
            <person name="Weisberg A.J."/>
            <person name="Davis E.W. 2nd"/>
            <person name="Tabima J."/>
            <person name="Belcher M.S."/>
            <person name="Miller M."/>
            <person name="Kuo C.H."/>
            <person name="Loper J.E."/>
            <person name="Grunwald N.J."/>
            <person name="Putnam M.L."/>
            <person name="Chang J.H."/>
        </authorList>
    </citation>
    <scope>NUCLEOTIDE SEQUENCE [LARGE SCALE GENOMIC DNA]</scope>
    <source>
        <strain evidence="3 6">A19/93</strain>
    </source>
</reference>
<evidence type="ECO:0000313" key="4">
    <source>
        <dbReference type="EMBL" id="QTG03421.1"/>
    </source>
</evidence>
<dbReference type="EMBL" id="CP049208">
    <property type="protein sequence ID" value="QTG03421.1"/>
    <property type="molecule type" value="Genomic_DNA"/>
</dbReference>
<dbReference type="GO" id="GO:0043743">
    <property type="term" value="F:LPPG:FO 2-phospho-L-lactate transferase activity"/>
    <property type="evidence" value="ECO:0007669"/>
    <property type="project" value="UniProtKB-EC"/>
</dbReference>
<dbReference type="EMBL" id="JAAMCP010000017">
    <property type="protein sequence ID" value="NTF39733.1"/>
    <property type="molecule type" value="Genomic_DNA"/>
</dbReference>
<dbReference type="KEGG" id="arui:G6M88_23520"/>
<dbReference type="Gene3D" id="3.40.50.10680">
    <property type="entry name" value="CofD-like domains"/>
    <property type="match status" value="1"/>
</dbReference>
<proteinExistence type="inferred from homology"/>
<dbReference type="HAMAP" id="MF_01257">
    <property type="entry name" value="CofD"/>
    <property type="match status" value="1"/>
</dbReference>
<dbReference type="GO" id="GO:0000287">
    <property type="term" value="F:magnesium ion binding"/>
    <property type="evidence" value="ECO:0007669"/>
    <property type="project" value="InterPro"/>
</dbReference>
<dbReference type="RefSeq" id="WP_065700979.1">
    <property type="nucleotide sequence ID" value="NZ_CP049208.1"/>
</dbReference>
<protein>
    <submittedName>
        <fullName evidence="4">2-phospho-L-lactate transferase</fullName>
        <ecNumber evidence="4">2.7.8.28</ecNumber>
    </submittedName>
</protein>
<evidence type="ECO:0000256" key="1">
    <source>
        <dbReference type="ARBA" id="ARBA00022679"/>
    </source>
</evidence>